<dbReference type="Proteomes" id="UP000632377">
    <property type="component" value="Unassembled WGS sequence"/>
</dbReference>
<dbReference type="PANTHER" id="PTHR30244:SF30">
    <property type="entry name" value="BLR5990 PROTEIN"/>
    <property type="match status" value="1"/>
</dbReference>
<keyword evidence="2" id="KW-0808">Transferase</keyword>
<dbReference type="PANTHER" id="PTHR30244">
    <property type="entry name" value="TRANSAMINASE"/>
    <property type="match status" value="1"/>
</dbReference>
<name>A0ABS1TFK6_9CLOT</name>
<dbReference type="InterPro" id="IPR000653">
    <property type="entry name" value="DegT/StrS_aminotransferase"/>
</dbReference>
<dbReference type="SUPFAM" id="SSF53383">
    <property type="entry name" value="PLP-dependent transferases"/>
    <property type="match status" value="1"/>
</dbReference>
<evidence type="ECO:0000256" key="1">
    <source>
        <dbReference type="RuleBase" id="RU004508"/>
    </source>
</evidence>
<comment type="caution">
    <text evidence="2">The sequence shown here is derived from an EMBL/GenBank/DDBJ whole genome shotgun (WGS) entry which is preliminary data.</text>
</comment>
<evidence type="ECO:0000313" key="3">
    <source>
        <dbReference type="Proteomes" id="UP000632377"/>
    </source>
</evidence>
<dbReference type="InterPro" id="IPR015424">
    <property type="entry name" value="PyrdxlP-dep_Trfase"/>
</dbReference>
<dbReference type="Pfam" id="PF01041">
    <property type="entry name" value="DegT_DnrJ_EryC1"/>
    <property type="match status" value="1"/>
</dbReference>
<accession>A0ABS1TFK6</accession>
<dbReference type="GO" id="GO:0008483">
    <property type="term" value="F:transaminase activity"/>
    <property type="evidence" value="ECO:0007669"/>
    <property type="project" value="UniProtKB-KW"/>
</dbReference>
<dbReference type="PIRSF" id="PIRSF000390">
    <property type="entry name" value="PLP_StrS"/>
    <property type="match status" value="1"/>
</dbReference>
<keyword evidence="1" id="KW-0663">Pyridoxal phosphate</keyword>
<dbReference type="InterPro" id="IPR026385">
    <property type="entry name" value="LegC-like"/>
</dbReference>
<protein>
    <submittedName>
        <fullName evidence="2">LegC family aminotransferase</fullName>
    </submittedName>
</protein>
<reference evidence="2 3" key="1">
    <citation type="submission" date="2021-01" db="EMBL/GenBank/DDBJ databases">
        <title>Genome public.</title>
        <authorList>
            <person name="Liu C."/>
            <person name="Sun Q."/>
        </authorList>
    </citation>
    <scope>NUCLEOTIDE SEQUENCE [LARGE SCALE GENOMIC DNA]</scope>
    <source>
        <strain evidence="2 3">YIM B02515</strain>
    </source>
</reference>
<dbReference type="NCBIfam" id="TIGR04181">
    <property type="entry name" value="NHT_00031"/>
    <property type="match status" value="1"/>
</dbReference>
<dbReference type="Gene3D" id="3.90.1150.10">
    <property type="entry name" value="Aspartate Aminotransferase, domain 1"/>
    <property type="match status" value="1"/>
</dbReference>
<proteinExistence type="inferred from homology"/>
<dbReference type="Gene3D" id="3.40.640.10">
    <property type="entry name" value="Type I PLP-dependent aspartate aminotransferase-like (Major domain)"/>
    <property type="match status" value="1"/>
</dbReference>
<dbReference type="RefSeq" id="WP_202750860.1">
    <property type="nucleotide sequence ID" value="NZ_JAESWC010000018.1"/>
</dbReference>
<dbReference type="InterPro" id="IPR015422">
    <property type="entry name" value="PyrdxlP-dep_Trfase_small"/>
</dbReference>
<organism evidence="2 3">
    <name type="scientific">Clostridium rhizosphaerae</name>
    <dbReference type="NCBI Taxonomy" id="2803861"/>
    <lineage>
        <taxon>Bacteria</taxon>
        <taxon>Bacillati</taxon>
        <taxon>Bacillota</taxon>
        <taxon>Clostridia</taxon>
        <taxon>Eubacteriales</taxon>
        <taxon>Clostridiaceae</taxon>
        <taxon>Clostridium</taxon>
    </lineage>
</organism>
<dbReference type="EMBL" id="JAESWC010000018">
    <property type="protein sequence ID" value="MBL4938133.1"/>
    <property type="molecule type" value="Genomic_DNA"/>
</dbReference>
<evidence type="ECO:0000313" key="2">
    <source>
        <dbReference type="EMBL" id="MBL4938133.1"/>
    </source>
</evidence>
<dbReference type="InterPro" id="IPR015421">
    <property type="entry name" value="PyrdxlP-dep_Trfase_major"/>
</dbReference>
<comment type="similarity">
    <text evidence="1">Belongs to the DegT/DnrJ/EryC1 family.</text>
</comment>
<dbReference type="CDD" id="cd00616">
    <property type="entry name" value="AHBA_syn"/>
    <property type="match status" value="1"/>
</dbReference>
<keyword evidence="2" id="KW-0032">Aminotransferase</keyword>
<keyword evidence="3" id="KW-1185">Reference proteome</keyword>
<sequence>MIPLSIPEIRGNEWKYVKDCIDTGWVSSVGSYVDLFEIKFAEYVKAKKAVVTMNGTAAIQLALVTLGVGEGDEVIVPSLTFISPVNAIKYVGATPVFVDVCRDTYVMDAEKIEELITPKTKAILPVHIYGHPADMDMIMDIARRHNLFVIEDATEALGSEYKGGMVGTVGHIGCYSFNGNKLITTGAGGMLVSNNEEYADRAKFLSTQTKVVLENKAFYHPEVGYNFRMPNLLAAFGVAQLENIEEFLKVKRSNAKYYNKQLNEVKGITIPVEKEWVKNCFWLYSVVVEDEYGIARDELIIRLKEKGIESRPFFMPIHDMPPYKMCKRGNLDVTNDLYNKGINLPSSVGLTHEDINLVSEVIKELGKGK</sequence>
<gene>
    <name evidence="2" type="ORF">JK636_20680</name>
</gene>